<evidence type="ECO:0000256" key="1">
    <source>
        <dbReference type="SAM" id="Phobius"/>
    </source>
</evidence>
<evidence type="ECO:0000313" key="2">
    <source>
        <dbReference type="EMBL" id="KAL3232910.1"/>
    </source>
</evidence>
<accession>A0ABR4NW27</accession>
<protein>
    <submittedName>
        <fullName evidence="2">Uncharacterized protein</fullName>
    </submittedName>
</protein>
<feature type="transmembrane region" description="Helical" evidence="1">
    <location>
        <begin position="534"/>
        <end position="553"/>
    </location>
</feature>
<keyword evidence="1" id="KW-0472">Membrane</keyword>
<organism evidence="2 3">
    <name type="scientific">Nakaseomyces bracarensis</name>
    <dbReference type="NCBI Taxonomy" id="273131"/>
    <lineage>
        <taxon>Eukaryota</taxon>
        <taxon>Fungi</taxon>
        <taxon>Dikarya</taxon>
        <taxon>Ascomycota</taxon>
        <taxon>Saccharomycotina</taxon>
        <taxon>Saccharomycetes</taxon>
        <taxon>Saccharomycetales</taxon>
        <taxon>Saccharomycetaceae</taxon>
        <taxon>Nakaseomyces</taxon>
    </lineage>
</organism>
<evidence type="ECO:0000313" key="3">
    <source>
        <dbReference type="Proteomes" id="UP001623330"/>
    </source>
</evidence>
<reference evidence="2 3" key="1">
    <citation type="submission" date="2024-05" db="EMBL/GenBank/DDBJ databases">
        <title>Long read based assembly of the Candida bracarensis genome reveals expanded adhesin content.</title>
        <authorList>
            <person name="Marcet-Houben M."/>
            <person name="Ksiezopolska E."/>
            <person name="Gabaldon T."/>
        </authorList>
    </citation>
    <scope>NUCLEOTIDE SEQUENCE [LARGE SCALE GENOMIC DNA]</scope>
    <source>
        <strain evidence="2 3">CBM6</strain>
    </source>
</reference>
<proteinExistence type="predicted"/>
<dbReference type="Proteomes" id="UP001623330">
    <property type="component" value="Unassembled WGS sequence"/>
</dbReference>
<keyword evidence="1" id="KW-0812">Transmembrane</keyword>
<name>A0ABR4NW27_9SACH</name>
<comment type="caution">
    <text evidence="2">The sequence shown here is derived from an EMBL/GenBank/DDBJ whole genome shotgun (WGS) entry which is preliminary data.</text>
</comment>
<keyword evidence="3" id="KW-1185">Reference proteome</keyword>
<sequence>MSRDFRFMVSTPCNESGKPSGYRVFDLIDNRLEPVKFKCFDKRAEVDNSVEMFCYLKPCEGAVVEESDQQHRPDYMLIGKSNGYIEVIKNYSDKISNRQEIRPDFLLRCTPDEGNGNRNTDNTLVGLEYLQGLLYCCTSAGKLYVFLLNLPNDYIQVSSLNTAYSNNAGIPLPTSNNGNLSNNSPEEAKFCQLISYSEELNTRNICHYLIPMEIYHLSESVSQYYTNTCYKGLTTYRSSIYIRLDHGVTTFHINPLDRFSFLISSFRMPLMIRKIMISMTFVNFLKCYLDKKNILERALGEITSWDKISERMGFMNLLYMLEKEILNEPDTEAHLWDEIVHLSGTALLHSIIVWKQKYGTSRDDIQAIFRRRARLAQPTLTDILHIPGRPVRRTEHRLRRTNVEFFDRVEVDIPNPAKWEVEGFLRNIKKNVFTSDFAVVRQKPNPSASIVDISSLVRNETMTSFLTDNYRNMDIFMIDKYLSFQVFRPKYLDEPLVKLSGFPSCSYLGSELTELREDNEFEYYVSFMNNFKRMFVFNESLVFIFGSGGILFLDKNMLKSAKHIERNIESSISMIQIDLGLVNDTMLIIDRCERCEDCDGYSIDFRVVVSNLAGEIKVIRCSIDPHTKFGNGEVVDMLRLAKPGRIVDKLNFLSFIPTKHKRSASFSAFSDAKRPKI</sequence>
<keyword evidence="1" id="KW-1133">Transmembrane helix</keyword>
<dbReference type="EMBL" id="JBEVYD010000005">
    <property type="protein sequence ID" value="KAL3232910.1"/>
    <property type="molecule type" value="Genomic_DNA"/>
</dbReference>
<gene>
    <name evidence="2" type="ORF">RNJ44_04826</name>
</gene>